<organism evidence="6 7">
    <name type="scientific">Alkalicoccus daliensis</name>
    <dbReference type="NCBI Taxonomy" id="745820"/>
    <lineage>
        <taxon>Bacteria</taxon>
        <taxon>Bacillati</taxon>
        <taxon>Bacillota</taxon>
        <taxon>Bacilli</taxon>
        <taxon>Bacillales</taxon>
        <taxon>Bacillaceae</taxon>
        <taxon>Alkalicoccus</taxon>
    </lineage>
</organism>
<dbReference type="InterPro" id="IPR016120">
    <property type="entry name" value="Sig_transdc_His_kin_SpoOB"/>
</dbReference>
<dbReference type="InterPro" id="IPR016122">
    <property type="entry name" value="SpoOB_C"/>
</dbReference>
<evidence type="ECO:0000256" key="3">
    <source>
        <dbReference type="ARBA" id="ARBA00022777"/>
    </source>
</evidence>
<dbReference type="Pfam" id="PF14682">
    <property type="entry name" value="SPOB_ab"/>
    <property type="match status" value="1"/>
</dbReference>
<protein>
    <submittedName>
        <fullName evidence="6">Stage 0 sporulation protein B (Sporulation initiation phosphotransferase)</fullName>
    </submittedName>
</protein>
<name>A0A1H0BMB2_9BACI</name>
<evidence type="ECO:0000256" key="2">
    <source>
        <dbReference type="ARBA" id="ARBA00022679"/>
    </source>
</evidence>
<sequence>MAGVQNIVQALSHYRHDFLNDIQLIKSYLALGKLETVDAVLEKIIYRAEQESRLSSLHMPAFAEKLLTYNWHSPKVPAEIEINAGNDNWAVVEQHALTIFNRFTGLVEKKTKLGEDRQLLIILQQLENKELALEYTGMEISQSMKEHTEIFLRELDCLMEADISSDTIYFRVALQPEKKREEK</sequence>
<dbReference type="Proteomes" id="UP000198778">
    <property type="component" value="Unassembled WGS sequence"/>
</dbReference>
<dbReference type="Pfam" id="PF14689">
    <property type="entry name" value="SPOB_a"/>
    <property type="match status" value="1"/>
</dbReference>
<dbReference type="SUPFAM" id="SSF55890">
    <property type="entry name" value="Sporulation response regulatory protein Spo0B"/>
    <property type="match status" value="1"/>
</dbReference>
<dbReference type="STRING" id="745820.SAMN04488053_101932"/>
<keyword evidence="3" id="KW-0418">Kinase</keyword>
<evidence type="ECO:0000313" key="6">
    <source>
        <dbReference type="EMBL" id="SDN46695.1"/>
    </source>
</evidence>
<evidence type="ECO:0000259" key="5">
    <source>
        <dbReference type="Pfam" id="PF14689"/>
    </source>
</evidence>
<dbReference type="EMBL" id="FNIL01000001">
    <property type="protein sequence ID" value="SDN46695.1"/>
    <property type="molecule type" value="Genomic_DNA"/>
</dbReference>
<dbReference type="AlphaFoldDB" id="A0A1H0BMB2"/>
<dbReference type="RefSeq" id="WP_175444176.1">
    <property type="nucleotide sequence ID" value="NZ_FNIL01000001.1"/>
</dbReference>
<accession>A0A1H0BMB2</accession>
<evidence type="ECO:0000313" key="7">
    <source>
        <dbReference type="Proteomes" id="UP000198778"/>
    </source>
</evidence>
<gene>
    <name evidence="6" type="ORF">SAMN04488053_101932</name>
</gene>
<keyword evidence="7" id="KW-1185">Reference proteome</keyword>
<dbReference type="GO" id="GO:0000155">
    <property type="term" value="F:phosphorelay sensor kinase activity"/>
    <property type="evidence" value="ECO:0007669"/>
    <property type="project" value="InterPro"/>
</dbReference>
<dbReference type="Gene3D" id="3.30.565.30">
    <property type="entry name" value="Sporulation initiation phosphotransferase B (SpoOB), C-terminal domain"/>
    <property type="match status" value="1"/>
</dbReference>
<feature type="domain" description="SpoOB alpha-helical" evidence="5">
    <location>
        <begin position="4"/>
        <end position="56"/>
    </location>
</feature>
<dbReference type="Gene3D" id="1.10.287.130">
    <property type="match status" value="1"/>
</dbReference>
<evidence type="ECO:0000256" key="1">
    <source>
        <dbReference type="ARBA" id="ARBA00022553"/>
    </source>
</evidence>
<keyword evidence="2 6" id="KW-0808">Transferase</keyword>
<reference evidence="7" key="1">
    <citation type="submission" date="2016-10" db="EMBL/GenBank/DDBJ databases">
        <authorList>
            <person name="Varghese N."/>
            <person name="Submissions S."/>
        </authorList>
    </citation>
    <scope>NUCLEOTIDE SEQUENCE [LARGE SCALE GENOMIC DNA]</scope>
    <source>
        <strain evidence="7">CGMCC 1.10369</strain>
    </source>
</reference>
<dbReference type="InterPro" id="IPR039506">
    <property type="entry name" value="SPOB_a"/>
</dbReference>
<proteinExistence type="predicted"/>
<feature type="domain" description="Sporulation initiation phosphotransferase B C-terminal" evidence="4">
    <location>
        <begin position="60"/>
        <end position="139"/>
    </location>
</feature>
<dbReference type="InterPro" id="IPR037100">
    <property type="entry name" value="Spo0B_C_sf"/>
</dbReference>
<evidence type="ECO:0000259" key="4">
    <source>
        <dbReference type="Pfam" id="PF14682"/>
    </source>
</evidence>
<keyword evidence="1" id="KW-0597">Phosphoprotein</keyword>